<protein>
    <submittedName>
        <fullName evidence="2">Uncharacterized protein</fullName>
    </submittedName>
</protein>
<dbReference type="InParanoid" id="A0A5J5FCQ3"/>
<feature type="compositionally biased region" description="Polar residues" evidence="1">
    <location>
        <begin position="108"/>
        <end position="128"/>
    </location>
</feature>
<evidence type="ECO:0000256" key="1">
    <source>
        <dbReference type="SAM" id="MobiDB-lite"/>
    </source>
</evidence>
<gene>
    <name evidence="2" type="ORF">FN846DRAFT_2445</name>
</gene>
<dbReference type="Proteomes" id="UP000326924">
    <property type="component" value="Unassembled WGS sequence"/>
</dbReference>
<comment type="caution">
    <text evidence="2">The sequence shown here is derived from an EMBL/GenBank/DDBJ whole genome shotgun (WGS) entry which is preliminary data.</text>
</comment>
<sequence>MHSAEKDLKGPLQALERRVMTLLLAVLMRISQGETRALEHLNGGDEDPDSALRFLLKVCVQSLGWRGCSWCGNVKPLCTCFAQSLHIWTTSRRSRIRMLTHANGSGGSPSVSHGKTARTNKSFTSSGDQGKGKKLRQNMSKD</sequence>
<name>A0A5J5FCQ3_9PEZI</name>
<accession>A0A5J5FCQ3</accession>
<reference evidence="2 3" key="1">
    <citation type="submission" date="2019-09" db="EMBL/GenBank/DDBJ databases">
        <title>Draft genome of the ectomycorrhizal ascomycete Sphaerosporella brunnea.</title>
        <authorList>
            <consortium name="DOE Joint Genome Institute"/>
            <person name="Benucci G.M."/>
            <person name="Marozzi G."/>
            <person name="Antonielli L."/>
            <person name="Sanchez S."/>
            <person name="Marco P."/>
            <person name="Wang X."/>
            <person name="Falini L.B."/>
            <person name="Barry K."/>
            <person name="Haridas S."/>
            <person name="Lipzen A."/>
            <person name="Labutti K."/>
            <person name="Grigoriev I.V."/>
            <person name="Murat C."/>
            <person name="Martin F."/>
            <person name="Albertini E."/>
            <person name="Donnini D."/>
            <person name="Bonito G."/>
        </authorList>
    </citation>
    <scope>NUCLEOTIDE SEQUENCE [LARGE SCALE GENOMIC DNA]</scope>
    <source>
        <strain evidence="2 3">Sb_GMNB300</strain>
    </source>
</reference>
<evidence type="ECO:0000313" key="2">
    <source>
        <dbReference type="EMBL" id="KAA8914999.1"/>
    </source>
</evidence>
<feature type="region of interest" description="Disordered" evidence="1">
    <location>
        <begin position="100"/>
        <end position="142"/>
    </location>
</feature>
<dbReference type="EMBL" id="VXIS01000001">
    <property type="protein sequence ID" value="KAA8914999.1"/>
    <property type="molecule type" value="Genomic_DNA"/>
</dbReference>
<dbReference type="AlphaFoldDB" id="A0A5J5FCQ3"/>
<organism evidence="2 3">
    <name type="scientific">Sphaerosporella brunnea</name>
    <dbReference type="NCBI Taxonomy" id="1250544"/>
    <lineage>
        <taxon>Eukaryota</taxon>
        <taxon>Fungi</taxon>
        <taxon>Dikarya</taxon>
        <taxon>Ascomycota</taxon>
        <taxon>Pezizomycotina</taxon>
        <taxon>Pezizomycetes</taxon>
        <taxon>Pezizales</taxon>
        <taxon>Pyronemataceae</taxon>
        <taxon>Sphaerosporella</taxon>
    </lineage>
</organism>
<keyword evidence="3" id="KW-1185">Reference proteome</keyword>
<evidence type="ECO:0000313" key="3">
    <source>
        <dbReference type="Proteomes" id="UP000326924"/>
    </source>
</evidence>
<proteinExistence type="predicted"/>